<accession>A0AAD5TKL0</accession>
<name>A0AAD5TKL0_9FUNG</name>
<protein>
    <submittedName>
        <fullName evidence="1">Uncharacterized protein</fullName>
    </submittedName>
</protein>
<dbReference type="EMBL" id="JADGJQ010000026">
    <property type="protein sequence ID" value="KAJ3178439.1"/>
    <property type="molecule type" value="Genomic_DNA"/>
</dbReference>
<proteinExistence type="predicted"/>
<organism evidence="1 2">
    <name type="scientific">Geranomyces variabilis</name>
    <dbReference type="NCBI Taxonomy" id="109894"/>
    <lineage>
        <taxon>Eukaryota</taxon>
        <taxon>Fungi</taxon>
        <taxon>Fungi incertae sedis</taxon>
        <taxon>Chytridiomycota</taxon>
        <taxon>Chytridiomycota incertae sedis</taxon>
        <taxon>Chytridiomycetes</taxon>
        <taxon>Spizellomycetales</taxon>
        <taxon>Powellomycetaceae</taxon>
        <taxon>Geranomyces</taxon>
    </lineage>
</organism>
<keyword evidence="2" id="KW-1185">Reference proteome</keyword>
<evidence type="ECO:0000313" key="1">
    <source>
        <dbReference type="EMBL" id="KAJ3178439.1"/>
    </source>
</evidence>
<reference evidence="1" key="1">
    <citation type="submission" date="2020-05" db="EMBL/GenBank/DDBJ databases">
        <title>Phylogenomic resolution of chytrid fungi.</title>
        <authorList>
            <person name="Stajich J.E."/>
            <person name="Amses K."/>
            <person name="Simmons R."/>
            <person name="Seto K."/>
            <person name="Myers J."/>
            <person name="Bonds A."/>
            <person name="Quandt C.A."/>
            <person name="Barry K."/>
            <person name="Liu P."/>
            <person name="Grigoriev I."/>
            <person name="Longcore J.E."/>
            <person name="James T.Y."/>
        </authorList>
    </citation>
    <scope>NUCLEOTIDE SEQUENCE</scope>
    <source>
        <strain evidence="1">JEL0379</strain>
    </source>
</reference>
<comment type="caution">
    <text evidence="1">The sequence shown here is derived from an EMBL/GenBank/DDBJ whole genome shotgun (WGS) entry which is preliminary data.</text>
</comment>
<dbReference type="AlphaFoldDB" id="A0AAD5TKL0"/>
<sequence length="263" mass="29080">MPGLRFGPYRLRTRQQLVEEQGGRAVSEPPVPPPVPAAAIAGPTAAVVVLGDTVEVDEVEVVVPRPLPSVVARGLGPRGDRLAQAADMRPGLRAAALRSWSVFSWPRKNWRRHNFNGQDDDEQRIDHTALEDAEDAEAELPEFGMTIEDFEEEEEEDPSVPYELDYQKPAARQVALPMSTDLLNYGLDADAFAATHRPPTPLDKVPSTLNAAFIKANYSWGPEDLRKLTERHAAEPFRNLHDVRAFVDLEMPGVAKIPRLLAA</sequence>
<evidence type="ECO:0000313" key="2">
    <source>
        <dbReference type="Proteomes" id="UP001212152"/>
    </source>
</evidence>
<dbReference type="Proteomes" id="UP001212152">
    <property type="component" value="Unassembled WGS sequence"/>
</dbReference>
<gene>
    <name evidence="1" type="ORF">HDU87_003513</name>
</gene>